<proteinExistence type="inferred from homology"/>
<comment type="caution">
    <text evidence="6">The sequence shown here is derived from an EMBL/GenBank/DDBJ whole genome shotgun (WGS) entry which is preliminary data.</text>
</comment>
<dbReference type="AlphaFoldDB" id="A0A7J5UP55"/>
<feature type="modified residue" description="N6-lipoyllysine" evidence="3 4">
    <location>
        <position position="63"/>
    </location>
</feature>
<dbReference type="InterPro" id="IPR011053">
    <property type="entry name" value="Single_hybrid_motif"/>
</dbReference>
<name>A0A7J5UP55_9MICO</name>
<dbReference type="InterPro" id="IPR002930">
    <property type="entry name" value="GCV_H"/>
</dbReference>
<dbReference type="PROSITE" id="PS50968">
    <property type="entry name" value="BIOTINYL_LIPOYL"/>
    <property type="match status" value="1"/>
</dbReference>
<keyword evidence="7" id="KW-1185">Reference proteome</keyword>
<dbReference type="EMBL" id="WHJE01000040">
    <property type="protein sequence ID" value="KAE8764188.1"/>
    <property type="molecule type" value="Genomic_DNA"/>
</dbReference>
<evidence type="ECO:0000256" key="2">
    <source>
        <dbReference type="ARBA" id="ARBA00022823"/>
    </source>
</evidence>
<reference evidence="6 7" key="1">
    <citation type="submission" date="2019-10" db="EMBL/GenBank/DDBJ databases">
        <title>Georgenia wutianyii sp. nov. and Georgenia yuyongxinii sp. nov. isolated from plateau pika (Ochotona curzoniae) in the Qinghai-Tibet plateau of China.</title>
        <authorList>
            <person name="Tian Z."/>
        </authorList>
    </citation>
    <scope>NUCLEOTIDE SEQUENCE [LARGE SCALE GENOMIC DNA]</scope>
    <source>
        <strain evidence="6 7">DSM 21501</strain>
    </source>
</reference>
<evidence type="ECO:0000256" key="3">
    <source>
        <dbReference type="HAMAP-Rule" id="MF_00272"/>
    </source>
</evidence>
<dbReference type="InterPro" id="IPR000089">
    <property type="entry name" value="Biotin_lipoyl"/>
</dbReference>
<dbReference type="GO" id="GO:0005829">
    <property type="term" value="C:cytosol"/>
    <property type="evidence" value="ECO:0007669"/>
    <property type="project" value="TreeGrafter"/>
</dbReference>
<dbReference type="PANTHER" id="PTHR11715:SF3">
    <property type="entry name" value="GLYCINE CLEAVAGE SYSTEM H PROTEIN-RELATED"/>
    <property type="match status" value="1"/>
</dbReference>
<evidence type="ECO:0000256" key="1">
    <source>
        <dbReference type="ARBA" id="ARBA00009249"/>
    </source>
</evidence>
<organism evidence="6 7">
    <name type="scientific">Georgenia thermotolerans</name>
    <dbReference type="NCBI Taxonomy" id="527326"/>
    <lineage>
        <taxon>Bacteria</taxon>
        <taxon>Bacillati</taxon>
        <taxon>Actinomycetota</taxon>
        <taxon>Actinomycetes</taxon>
        <taxon>Micrococcales</taxon>
        <taxon>Bogoriellaceae</taxon>
        <taxon>Georgenia</taxon>
    </lineage>
</organism>
<dbReference type="SUPFAM" id="SSF51230">
    <property type="entry name" value="Single hybrid motif"/>
    <property type="match status" value="1"/>
</dbReference>
<evidence type="ECO:0000313" key="6">
    <source>
        <dbReference type="EMBL" id="KAE8764188.1"/>
    </source>
</evidence>
<gene>
    <name evidence="3 6" type="primary">gcvH</name>
    <name evidence="6" type="ORF">GB883_10160</name>
</gene>
<comment type="subunit">
    <text evidence="3">The glycine cleavage system is composed of four proteins: P, T, L and H.</text>
</comment>
<dbReference type="HAMAP" id="MF_00272">
    <property type="entry name" value="GcvH"/>
    <property type="match status" value="1"/>
</dbReference>
<accession>A0A7J5UP55</accession>
<keyword evidence="2 3" id="KW-0450">Lipoyl</keyword>
<dbReference type="GO" id="GO:0005960">
    <property type="term" value="C:glycine cleavage complex"/>
    <property type="evidence" value="ECO:0007669"/>
    <property type="project" value="InterPro"/>
</dbReference>
<evidence type="ECO:0000256" key="4">
    <source>
        <dbReference type="PIRSR" id="PIRSR617453-50"/>
    </source>
</evidence>
<dbReference type="Gene3D" id="2.40.50.100">
    <property type="match status" value="1"/>
</dbReference>
<comment type="function">
    <text evidence="3">The glycine cleavage system catalyzes the degradation of glycine. The H protein shuttles the methylamine group of glycine from the P protein to the T protein.</text>
</comment>
<dbReference type="NCBIfam" id="TIGR00527">
    <property type="entry name" value="gcvH"/>
    <property type="match status" value="1"/>
</dbReference>
<feature type="domain" description="Lipoyl-binding" evidence="5">
    <location>
        <begin position="22"/>
        <end position="104"/>
    </location>
</feature>
<dbReference type="GO" id="GO:0009249">
    <property type="term" value="P:protein lipoylation"/>
    <property type="evidence" value="ECO:0007669"/>
    <property type="project" value="TreeGrafter"/>
</dbReference>
<evidence type="ECO:0000259" key="5">
    <source>
        <dbReference type="PROSITE" id="PS50968"/>
    </source>
</evidence>
<protein>
    <recommendedName>
        <fullName evidence="3">Glycine cleavage system H protein</fullName>
    </recommendedName>
</protein>
<dbReference type="CDD" id="cd06848">
    <property type="entry name" value="GCS_H"/>
    <property type="match status" value="1"/>
</dbReference>
<dbReference type="GO" id="GO:0019464">
    <property type="term" value="P:glycine decarboxylation via glycine cleavage system"/>
    <property type="evidence" value="ECO:0007669"/>
    <property type="project" value="UniProtKB-UniRule"/>
</dbReference>
<comment type="similarity">
    <text evidence="1 3">Belongs to the GcvH family.</text>
</comment>
<dbReference type="RefSeq" id="WP_152204113.1">
    <property type="nucleotide sequence ID" value="NZ_VUKF01000043.1"/>
</dbReference>
<dbReference type="PROSITE" id="PS00189">
    <property type="entry name" value="LIPOYL"/>
    <property type="match status" value="1"/>
</dbReference>
<dbReference type="NCBIfam" id="NF002270">
    <property type="entry name" value="PRK01202.1"/>
    <property type="match status" value="1"/>
</dbReference>
<dbReference type="OrthoDB" id="9796712at2"/>
<sequence>MTYPADRRYTRDHEWIAVDGDVATVGITSYAAEALGDVVYLDLPEVGTTVTAGESCGEIESTKSVSDLIAPATGEVLSVNTEAVDAPESVNADPHGEGWLYTVRVGELPEDLLDAEAYAEQAQGQQ</sequence>
<dbReference type="InterPro" id="IPR033753">
    <property type="entry name" value="GCV_H/Fam206"/>
</dbReference>
<comment type="cofactor">
    <cofactor evidence="3">
        <name>(R)-lipoate</name>
        <dbReference type="ChEBI" id="CHEBI:83088"/>
    </cofactor>
    <text evidence="3">Binds 1 lipoyl cofactor covalently.</text>
</comment>
<dbReference type="Proteomes" id="UP000451860">
    <property type="component" value="Unassembled WGS sequence"/>
</dbReference>
<evidence type="ECO:0000313" key="7">
    <source>
        <dbReference type="Proteomes" id="UP000451860"/>
    </source>
</evidence>
<dbReference type="PANTHER" id="PTHR11715">
    <property type="entry name" value="GLYCINE CLEAVAGE SYSTEM H PROTEIN"/>
    <property type="match status" value="1"/>
</dbReference>
<dbReference type="InterPro" id="IPR017453">
    <property type="entry name" value="GCV_H_sub"/>
</dbReference>
<dbReference type="Pfam" id="PF01597">
    <property type="entry name" value="GCV_H"/>
    <property type="match status" value="1"/>
</dbReference>
<dbReference type="InterPro" id="IPR003016">
    <property type="entry name" value="2-oxoA_DH_lipoyl-BS"/>
</dbReference>